<reference evidence="15" key="1">
    <citation type="submission" date="2025-08" db="UniProtKB">
        <authorList>
            <consortium name="Ensembl"/>
        </authorList>
    </citation>
    <scope>IDENTIFICATION</scope>
</reference>
<accession>A0A674BBH0</accession>
<dbReference type="GO" id="GO:0016740">
    <property type="term" value="F:transferase activity"/>
    <property type="evidence" value="ECO:0007669"/>
    <property type="project" value="UniProtKB-KW"/>
</dbReference>
<keyword evidence="8" id="KW-0808">Transferase</keyword>
<evidence type="ECO:0000256" key="12">
    <source>
        <dbReference type="SAM" id="MobiDB-lite"/>
    </source>
</evidence>
<dbReference type="FunCoup" id="A0A674BBH0">
    <property type="interactions" value="304"/>
</dbReference>
<dbReference type="EC" id="6.3.4.21" evidence="3"/>
<feature type="domain" description="Nicotinate phosphoribosyltransferase N-terminal" evidence="13">
    <location>
        <begin position="40"/>
        <end position="167"/>
    </location>
</feature>
<evidence type="ECO:0000256" key="2">
    <source>
        <dbReference type="ARBA" id="ARBA00010897"/>
    </source>
</evidence>
<comment type="catalytic activity">
    <reaction evidence="11">
        <text>5-phospho-alpha-D-ribose 1-diphosphate + nicotinate + ATP + H2O = nicotinate beta-D-ribonucleotide + ADP + phosphate + diphosphate</text>
        <dbReference type="Rhea" id="RHEA:36163"/>
        <dbReference type="ChEBI" id="CHEBI:15377"/>
        <dbReference type="ChEBI" id="CHEBI:30616"/>
        <dbReference type="ChEBI" id="CHEBI:32544"/>
        <dbReference type="ChEBI" id="CHEBI:33019"/>
        <dbReference type="ChEBI" id="CHEBI:43474"/>
        <dbReference type="ChEBI" id="CHEBI:57502"/>
        <dbReference type="ChEBI" id="CHEBI:58017"/>
        <dbReference type="ChEBI" id="CHEBI:456216"/>
        <dbReference type="EC" id="6.3.4.21"/>
    </reaction>
</comment>
<keyword evidence="5" id="KW-0597">Phosphoprotein</keyword>
<dbReference type="Gene3D" id="3.20.140.10">
    <property type="entry name" value="nicotinate phosphoribosyltransferase"/>
    <property type="match status" value="2"/>
</dbReference>
<dbReference type="Pfam" id="PF17767">
    <property type="entry name" value="NAPRTase_N"/>
    <property type="match status" value="1"/>
</dbReference>
<dbReference type="AlphaFoldDB" id="A0A674BBH0"/>
<comment type="similarity">
    <text evidence="2">Belongs to the NAPRTase family.</text>
</comment>
<dbReference type="InterPro" id="IPR041619">
    <property type="entry name" value="NAPRTase_C"/>
</dbReference>
<dbReference type="PANTHER" id="PTHR11098:SF1">
    <property type="entry name" value="NICOTINATE PHOSPHORIBOSYLTRANSFERASE"/>
    <property type="match status" value="1"/>
</dbReference>
<dbReference type="CDD" id="cd01570">
    <property type="entry name" value="NAPRTase_A"/>
    <property type="match status" value="1"/>
</dbReference>
<dbReference type="InterPro" id="IPR040727">
    <property type="entry name" value="NAPRTase_N"/>
</dbReference>
<evidence type="ECO:0000313" key="15">
    <source>
        <dbReference type="Ensembl" id="ENSSTUP00000068256.1"/>
    </source>
</evidence>
<sequence>MSQRSRRQPNMNLGKGNMAAPSSQSCTALERSIRERVPTLLTDLYQFTMAYAYWRSGRHNEPAVFELFFRDNPFGGSFSLFSGMHDCLLFLRSFRFTDEDVEYLRSVLPPATDPAFFLFLRELDCSGVTLHSVPEGMVVFARVPLMEVSGPLAVVQLLETSLLCLVNYASLVCSNAARFRLAAGSRRKLLEMGLRRAQGPDGGLTASRYTYVGGFDMTSNVQAGFLFGIPVAGTMAHSYVTSFSSLEEVWPQTLVAANGDHDNIDLISLTKGWLGRVCELLGVESGKIHEGELAAFLSYAIAYPHNFLPVIDSYSVTCSGLLNFCAVALSLFELDYSPLGVRLDSGDLCRQSVEVRHVFRLCSEQFSIPAFQSLLIVGTNNISEYSMAELNKKENEIDVVGVGTHLVTCTRQPSLGCVYKLVEVRGSPRMKFSEDPEKSTVPGRKAVYRMLDTEGHPFLDLLCLCEEPAPKACVAVRCHPVVGNKTCQSITPSQVSCLRLEVYTKGQITHPLCSTAETREKVQSSIQTLHPRHKRLQEPDSYIVSFKVCLLCGDMEQRRGLDSLWYWIERHLTLGHSHPAFRQCKCTHLYTHTYARTHLYTVRH</sequence>
<feature type="domain" description="Nicotinate phosphoribosyltransferase C-terminal" evidence="14">
    <location>
        <begin position="444"/>
        <end position="546"/>
    </location>
</feature>
<organism evidence="15 16">
    <name type="scientific">Salmo trutta</name>
    <name type="common">Brown trout</name>
    <dbReference type="NCBI Taxonomy" id="8032"/>
    <lineage>
        <taxon>Eukaryota</taxon>
        <taxon>Metazoa</taxon>
        <taxon>Chordata</taxon>
        <taxon>Craniata</taxon>
        <taxon>Vertebrata</taxon>
        <taxon>Euteleostomi</taxon>
        <taxon>Actinopterygii</taxon>
        <taxon>Neopterygii</taxon>
        <taxon>Teleostei</taxon>
        <taxon>Protacanthopterygii</taxon>
        <taxon>Salmoniformes</taxon>
        <taxon>Salmonidae</taxon>
        <taxon>Salmoninae</taxon>
        <taxon>Salmo</taxon>
    </lineage>
</organism>
<dbReference type="FunFam" id="3.20.140.10:FF:000012">
    <property type="entry name" value="Nicotinate phosphoribosyltransferase"/>
    <property type="match status" value="1"/>
</dbReference>
<dbReference type="InParanoid" id="A0A674BBH0"/>
<keyword evidence="6" id="KW-0436">Ligase</keyword>
<dbReference type="Proteomes" id="UP000472277">
    <property type="component" value="Chromosome 22"/>
</dbReference>
<evidence type="ECO:0000256" key="10">
    <source>
        <dbReference type="ARBA" id="ARBA00033279"/>
    </source>
</evidence>
<dbReference type="GO" id="GO:0034355">
    <property type="term" value="P:NAD+ biosynthetic process via the salvage pathway"/>
    <property type="evidence" value="ECO:0007669"/>
    <property type="project" value="TreeGrafter"/>
</dbReference>
<dbReference type="SUPFAM" id="SSF51690">
    <property type="entry name" value="Nicotinate/Quinolinate PRTase C-terminal domain-like"/>
    <property type="match status" value="1"/>
</dbReference>
<name>A0A674BBH0_SALTR</name>
<evidence type="ECO:0000256" key="1">
    <source>
        <dbReference type="ARBA" id="ARBA00004952"/>
    </source>
</evidence>
<evidence type="ECO:0000259" key="13">
    <source>
        <dbReference type="Pfam" id="PF17767"/>
    </source>
</evidence>
<evidence type="ECO:0000259" key="14">
    <source>
        <dbReference type="Pfam" id="PF17956"/>
    </source>
</evidence>
<dbReference type="Pfam" id="PF17956">
    <property type="entry name" value="NAPRTase_C"/>
    <property type="match status" value="1"/>
</dbReference>
<evidence type="ECO:0000256" key="9">
    <source>
        <dbReference type="ARBA" id="ARBA00023426"/>
    </source>
</evidence>
<evidence type="ECO:0000256" key="3">
    <source>
        <dbReference type="ARBA" id="ARBA00013236"/>
    </source>
</evidence>
<dbReference type="InterPro" id="IPR013785">
    <property type="entry name" value="Aldolase_TIM"/>
</dbReference>
<dbReference type="Gene3D" id="3.20.20.70">
    <property type="entry name" value="Aldolase class I"/>
    <property type="match status" value="1"/>
</dbReference>
<evidence type="ECO:0000256" key="8">
    <source>
        <dbReference type="ARBA" id="ARBA00022679"/>
    </source>
</evidence>
<dbReference type="PROSITE" id="PS51257">
    <property type="entry name" value="PROKAR_LIPOPROTEIN"/>
    <property type="match status" value="1"/>
</dbReference>
<reference evidence="15" key="2">
    <citation type="submission" date="2025-09" db="UniProtKB">
        <authorList>
            <consortium name="Ensembl"/>
        </authorList>
    </citation>
    <scope>IDENTIFICATION</scope>
</reference>
<dbReference type="UniPathway" id="UPA00253">
    <property type="reaction ID" value="UER00457"/>
</dbReference>
<dbReference type="InterPro" id="IPR007229">
    <property type="entry name" value="Nic_PRibTrfase-Fam"/>
</dbReference>
<evidence type="ECO:0000313" key="16">
    <source>
        <dbReference type="Proteomes" id="UP000472277"/>
    </source>
</evidence>
<protein>
    <recommendedName>
        <fullName evidence="4">Nicotinate phosphoribosyltransferase</fullName>
        <ecNumber evidence="3">6.3.4.21</ecNumber>
    </recommendedName>
    <alternativeName>
        <fullName evidence="10">Nicotinate phosphoribosyltransferase domain-containing protein 1</fullName>
    </alternativeName>
</protein>
<dbReference type="GeneTree" id="ENSGT00940000153456"/>
<dbReference type="SUPFAM" id="SSF54675">
    <property type="entry name" value="Nicotinate/Quinolinate PRTase N-terminal domain-like"/>
    <property type="match status" value="1"/>
</dbReference>
<keyword evidence="7" id="KW-0662">Pyridine nucleotide biosynthesis</keyword>
<evidence type="ECO:0000256" key="4">
    <source>
        <dbReference type="ARBA" id="ARBA00021569"/>
    </source>
</evidence>
<dbReference type="Ensembl" id="ENSSTUT00000072377.1">
    <property type="protein sequence ID" value="ENSSTUP00000068256.1"/>
    <property type="gene ID" value="ENSSTUG00000029822.1"/>
</dbReference>
<evidence type="ECO:0000256" key="6">
    <source>
        <dbReference type="ARBA" id="ARBA00022598"/>
    </source>
</evidence>
<feature type="region of interest" description="Disordered" evidence="12">
    <location>
        <begin position="1"/>
        <end position="23"/>
    </location>
</feature>
<comment type="function">
    <text evidence="9">Catalyzes the first step in the biosynthesis of NAD from nicotinic acid, the ATP-dependent synthesis of beta-nicotinate D-ribonucleotide from nicotinate and 5-phospho-D-ribose 1-phosphate. Helps prevent cellular oxidative stress via its role in NAD biosynthesis.</text>
</comment>
<dbReference type="PIRSF" id="PIRSF000484">
    <property type="entry name" value="NAPRT"/>
    <property type="match status" value="1"/>
</dbReference>
<dbReference type="PANTHER" id="PTHR11098">
    <property type="entry name" value="NICOTINATE PHOSPHORIBOSYLTRANSFERASE"/>
    <property type="match status" value="1"/>
</dbReference>
<proteinExistence type="inferred from homology"/>
<gene>
    <name evidence="15" type="primary">NAPRT</name>
    <name evidence="15" type="synonym">naprt</name>
</gene>
<comment type="pathway">
    <text evidence="1">Cofactor biosynthesis; NAD(+) biosynthesis; nicotinate D-ribonucleotide from nicotinate: step 1/1.</text>
</comment>
<evidence type="ECO:0000256" key="7">
    <source>
        <dbReference type="ARBA" id="ARBA00022642"/>
    </source>
</evidence>
<keyword evidence="16" id="KW-1185">Reference proteome</keyword>
<dbReference type="InterPro" id="IPR006405">
    <property type="entry name" value="Nic_PRibTrfase_pncB"/>
</dbReference>
<dbReference type="GO" id="GO:0005829">
    <property type="term" value="C:cytosol"/>
    <property type="evidence" value="ECO:0007669"/>
    <property type="project" value="TreeGrafter"/>
</dbReference>
<dbReference type="InterPro" id="IPR036068">
    <property type="entry name" value="Nicotinate_pribotase-like_C"/>
</dbReference>
<evidence type="ECO:0000256" key="5">
    <source>
        <dbReference type="ARBA" id="ARBA00022553"/>
    </source>
</evidence>
<evidence type="ECO:0000256" key="11">
    <source>
        <dbReference type="ARBA" id="ARBA00048668"/>
    </source>
</evidence>
<dbReference type="GO" id="GO:0004516">
    <property type="term" value="F:nicotinate phosphoribosyltransferase activity"/>
    <property type="evidence" value="ECO:0007669"/>
    <property type="project" value="UniProtKB-EC"/>
</dbReference>
<dbReference type="FunFam" id="3.20.20.70:FF:000365">
    <property type="entry name" value="Nicotinate phosphoribosyltransferase"/>
    <property type="match status" value="1"/>
</dbReference>
<dbReference type="NCBIfam" id="TIGR01513">
    <property type="entry name" value="NAPRTase_put"/>
    <property type="match status" value="1"/>
</dbReference>